<dbReference type="STRING" id="225164.V3ZGN8"/>
<name>V3ZGN8_LOTGI</name>
<evidence type="ECO:0000313" key="1">
    <source>
        <dbReference type="EMBL" id="ESO90368.1"/>
    </source>
</evidence>
<dbReference type="OMA" id="NTKWLEN"/>
<dbReference type="PANTHER" id="PTHR14787:SF1">
    <property type="entry name" value="ATPASE PAAT"/>
    <property type="match status" value="1"/>
</dbReference>
<accession>V3ZGN8</accession>
<dbReference type="InterPro" id="IPR028043">
    <property type="entry name" value="PAAT-like"/>
</dbReference>
<sequence>MTDYCDVQFSWTSDKSIDLITEYSVTNEETDLSLSNELELSRTNNEDCQFEISCKSLYKVAVEQFEIVTEARVVELYDYTEGYLLSQRGVPVSSQSSDQELYKITCTLSTPIRKFYGKFKSMPNKDRVKVYKIKINVTTCDDISLSENTGDTINVPKLKQLVAELGDEVPDNAKSLLEAMEQYQKNKVSTVDDIKQQLCQESIGQDTSMSGLSKMVAMFSQLNASTSSNQSPAASQNALFSMISSVQNGQQTDNEGMYQFLKTICGQVTDMRAPIPSPTDTEELNKNEMRKSEILASGAASSTEANTKVDEKLQELEIQVLTKVDKKIDALEQRLTSKLDLILQGLNIQPKQEMDLD</sequence>
<dbReference type="HOGENOM" id="CLU_776812_0_0_1"/>
<dbReference type="PANTHER" id="PTHR14787">
    <property type="entry name" value="C10ORF188 FAMILY MEMBER"/>
    <property type="match status" value="1"/>
</dbReference>
<keyword evidence="2" id="KW-1185">Reference proteome</keyword>
<evidence type="ECO:0000313" key="2">
    <source>
        <dbReference type="Proteomes" id="UP000030746"/>
    </source>
</evidence>
<proteinExistence type="predicted"/>
<dbReference type="OrthoDB" id="5981473at2759"/>
<protein>
    <submittedName>
        <fullName evidence="1">Uncharacterized protein</fullName>
    </submittedName>
</protein>
<dbReference type="RefSeq" id="XP_009059039.1">
    <property type="nucleotide sequence ID" value="XM_009060791.1"/>
</dbReference>
<dbReference type="GeneID" id="20239697"/>
<organism evidence="1 2">
    <name type="scientific">Lottia gigantea</name>
    <name type="common">Giant owl limpet</name>
    <dbReference type="NCBI Taxonomy" id="225164"/>
    <lineage>
        <taxon>Eukaryota</taxon>
        <taxon>Metazoa</taxon>
        <taxon>Spiralia</taxon>
        <taxon>Lophotrochozoa</taxon>
        <taxon>Mollusca</taxon>
        <taxon>Gastropoda</taxon>
        <taxon>Patellogastropoda</taxon>
        <taxon>Lottioidea</taxon>
        <taxon>Lottiidae</taxon>
        <taxon>Lottia</taxon>
    </lineage>
</organism>
<reference evidence="1 2" key="1">
    <citation type="journal article" date="2013" name="Nature">
        <title>Insights into bilaterian evolution from three spiralian genomes.</title>
        <authorList>
            <person name="Simakov O."/>
            <person name="Marletaz F."/>
            <person name="Cho S.J."/>
            <person name="Edsinger-Gonzales E."/>
            <person name="Havlak P."/>
            <person name="Hellsten U."/>
            <person name="Kuo D.H."/>
            <person name="Larsson T."/>
            <person name="Lv J."/>
            <person name="Arendt D."/>
            <person name="Savage R."/>
            <person name="Osoegawa K."/>
            <person name="de Jong P."/>
            <person name="Grimwood J."/>
            <person name="Chapman J.A."/>
            <person name="Shapiro H."/>
            <person name="Aerts A."/>
            <person name="Otillar R.P."/>
            <person name="Terry A.Y."/>
            <person name="Boore J.L."/>
            <person name="Grigoriev I.V."/>
            <person name="Lindberg D.R."/>
            <person name="Seaver E.C."/>
            <person name="Weisblat D.A."/>
            <person name="Putnam N.H."/>
            <person name="Rokhsar D.S."/>
        </authorList>
    </citation>
    <scope>NUCLEOTIDE SEQUENCE [LARGE SCALE GENOMIC DNA]</scope>
</reference>
<gene>
    <name evidence="1" type="ORF">LOTGIDRAFT_164294</name>
</gene>
<dbReference type="AlphaFoldDB" id="V3ZGN8"/>
<dbReference type="KEGG" id="lgi:LOTGIDRAFT_164294"/>
<dbReference type="EMBL" id="KB202444">
    <property type="protein sequence ID" value="ESO90368.1"/>
    <property type="molecule type" value="Genomic_DNA"/>
</dbReference>
<dbReference type="CTD" id="20239697"/>
<dbReference type="Proteomes" id="UP000030746">
    <property type="component" value="Unassembled WGS sequence"/>
</dbReference>
<dbReference type="Pfam" id="PF14958">
    <property type="entry name" value="PAAT-like"/>
    <property type="match status" value="1"/>
</dbReference>